<reference evidence="2 3" key="1">
    <citation type="submission" date="2016-11" db="EMBL/GenBank/DDBJ databases">
        <authorList>
            <person name="Jaros S."/>
            <person name="Januszkiewicz K."/>
            <person name="Wedrychowicz H."/>
        </authorList>
    </citation>
    <scope>NUCLEOTIDE SEQUENCE [LARGE SCALE GENOMIC DNA]</scope>
    <source>
        <strain evidence="2 3">DSM 100565</strain>
    </source>
</reference>
<dbReference type="Pfam" id="PF06055">
    <property type="entry name" value="ExoD"/>
    <property type="match status" value="1"/>
</dbReference>
<keyword evidence="1" id="KW-0472">Membrane</keyword>
<gene>
    <name evidence="2" type="ORF">SAMN05444417_0582</name>
</gene>
<accession>A0A1M6ARG2</accession>
<feature type="transmembrane region" description="Helical" evidence="1">
    <location>
        <begin position="37"/>
        <end position="70"/>
    </location>
</feature>
<protein>
    <submittedName>
        <fullName evidence="2">Uncharacterized conserved protein</fullName>
    </submittedName>
</protein>
<dbReference type="EMBL" id="FQYO01000001">
    <property type="protein sequence ID" value="SHI39066.1"/>
    <property type="molecule type" value="Genomic_DNA"/>
</dbReference>
<feature type="transmembrane region" description="Helical" evidence="1">
    <location>
        <begin position="145"/>
        <end position="164"/>
    </location>
</feature>
<organism evidence="2 3">
    <name type="scientific">Wenxinia saemankumensis</name>
    <dbReference type="NCBI Taxonomy" id="1447782"/>
    <lineage>
        <taxon>Bacteria</taxon>
        <taxon>Pseudomonadati</taxon>
        <taxon>Pseudomonadota</taxon>
        <taxon>Alphaproteobacteria</taxon>
        <taxon>Rhodobacterales</taxon>
        <taxon>Roseobacteraceae</taxon>
        <taxon>Wenxinia</taxon>
    </lineage>
</organism>
<dbReference type="Proteomes" id="UP000184292">
    <property type="component" value="Unassembled WGS sequence"/>
</dbReference>
<keyword evidence="1" id="KW-1133">Transmembrane helix</keyword>
<dbReference type="PIRSF" id="PIRSF033239">
    <property type="entry name" value="ExoD"/>
    <property type="match status" value="1"/>
</dbReference>
<evidence type="ECO:0000313" key="3">
    <source>
        <dbReference type="Proteomes" id="UP000184292"/>
    </source>
</evidence>
<dbReference type="OrthoDB" id="7949130at2"/>
<dbReference type="RefSeq" id="WP_073326293.1">
    <property type="nucleotide sequence ID" value="NZ_FQYO01000001.1"/>
</dbReference>
<sequence length="191" mass="19994">MAGAAQDLIDELDEAAGSDETTRIEDLMDAFGSRGSGAFLVIPALIGISPIGAIPTVPTLIAVCTLILAVQIAMGRDRYWLPGFIECREVSTDKIHRITDKLRGPAHWLDRHFGERLTALTGEAGVRVSGSICAALCLLVPPLEVVPFGAAIPFAAIAITGVALTVHDGIAILIAWLASAASVAAAVWFLI</sequence>
<keyword evidence="1" id="KW-0812">Transmembrane</keyword>
<evidence type="ECO:0000313" key="2">
    <source>
        <dbReference type="EMBL" id="SHI39066.1"/>
    </source>
</evidence>
<keyword evidence="3" id="KW-1185">Reference proteome</keyword>
<dbReference type="AlphaFoldDB" id="A0A1M6ARG2"/>
<dbReference type="PANTHER" id="PTHR41795">
    <property type="entry name" value="EXOPOLYSACCHARIDE SYNTHESIS PROTEIN"/>
    <property type="match status" value="1"/>
</dbReference>
<evidence type="ECO:0000256" key="1">
    <source>
        <dbReference type="SAM" id="Phobius"/>
    </source>
</evidence>
<feature type="transmembrane region" description="Helical" evidence="1">
    <location>
        <begin position="170"/>
        <end position="190"/>
    </location>
</feature>
<name>A0A1M6ARG2_9RHOB</name>
<proteinExistence type="predicted"/>
<dbReference type="InterPro" id="IPR010331">
    <property type="entry name" value="ExoD"/>
</dbReference>
<dbReference type="PANTHER" id="PTHR41795:SF1">
    <property type="entry name" value="EXOPOLYSACCHARIDE SYNTHESIS PROTEIN"/>
    <property type="match status" value="1"/>
</dbReference>
<dbReference type="STRING" id="1447782.SAMN05444417_0582"/>